<dbReference type="Proteomes" id="UP001165524">
    <property type="component" value="Unassembled WGS sequence"/>
</dbReference>
<accession>A0ABT0E8N6</accession>
<evidence type="ECO:0000313" key="2">
    <source>
        <dbReference type="Proteomes" id="UP001165524"/>
    </source>
</evidence>
<proteinExistence type="predicted"/>
<gene>
    <name evidence="1" type="ORF">MU846_10425</name>
</gene>
<reference evidence="1" key="1">
    <citation type="submission" date="2022-04" db="EMBL/GenBank/DDBJ databases">
        <title>Alcanivorax sp. CY1518 draft genome sequence.</title>
        <authorList>
            <person name="Zhao G."/>
            <person name="An M."/>
        </authorList>
    </citation>
    <scope>NUCLEOTIDE SEQUENCE</scope>
    <source>
        <strain evidence="1">CY1518</strain>
    </source>
</reference>
<comment type="caution">
    <text evidence="1">The sequence shown here is derived from an EMBL/GenBank/DDBJ whole genome shotgun (WGS) entry which is preliminary data.</text>
</comment>
<dbReference type="PANTHER" id="PTHR30087">
    <property type="entry name" value="INNER MEMBRANE PROTEIN"/>
    <property type="match status" value="1"/>
</dbReference>
<dbReference type="EMBL" id="JALKII010000006">
    <property type="protein sequence ID" value="MCK0538125.1"/>
    <property type="molecule type" value="Genomic_DNA"/>
</dbReference>
<protein>
    <submittedName>
        <fullName evidence="1">DUF523 domain-containing protein</fullName>
    </submittedName>
</protein>
<dbReference type="Pfam" id="PF04463">
    <property type="entry name" value="2-thiour_desulf"/>
    <property type="match status" value="1"/>
</dbReference>
<name>A0ABT0E8N6_9GAMM</name>
<keyword evidence="2" id="KW-1185">Reference proteome</keyword>
<evidence type="ECO:0000313" key="1">
    <source>
        <dbReference type="EMBL" id="MCK0538125.1"/>
    </source>
</evidence>
<sequence>MSYSEFRFVPPSRLDAWLNELHLGQADDMPRIAVSACLTGQAVRYDGGDRFHGTVARVLRRWVRLQEYCPEVAIGLGVPRPPIQLTDTADGLRVLGTTDVSKDYTHALRGFADTVPDSICGAVLKARSPSCGVGDTPITPASASTSATRTALASGAFAHRLRERLPLLPMISETQLARAADVEGFVLKVYCYRQHKRWGNGTWLDDALAHIDAWPATVRLPLADYLTRLRG</sequence>
<dbReference type="InterPro" id="IPR007553">
    <property type="entry name" value="2-thiour_desulf"/>
</dbReference>
<dbReference type="PANTHER" id="PTHR30087:SF1">
    <property type="entry name" value="HYPOTHETICAL CYTOSOLIC PROTEIN"/>
    <property type="match status" value="1"/>
</dbReference>
<organism evidence="1 2">
    <name type="scientific">Alcanivorax quisquiliarum</name>
    <dbReference type="NCBI Taxonomy" id="2933565"/>
    <lineage>
        <taxon>Bacteria</taxon>
        <taxon>Pseudomonadati</taxon>
        <taxon>Pseudomonadota</taxon>
        <taxon>Gammaproteobacteria</taxon>
        <taxon>Oceanospirillales</taxon>
        <taxon>Alcanivoracaceae</taxon>
        <taxon>Alcanivorax</taxon>
    </lineage>
</organism>
<dbReference type="RefSeq" id="WP_246952437.1">
    <property type="nucleotide sequence ID" value="NZ_JALKII010000006.1"/>
</dbReference>